<evidence type="ECO:0000256" key="1">
    <source>
        <dbReference type="ARBA" id="ARBA00022723"/>
    </source>
</evidence>
<evidence type="ECO:0000256" key="2">
    <source>
        <dbReference type="ARBA" id="ARBA00022771"/>
    </source>
</evidence>
<feature type="region of interest" description="Disordered" evidence="6">
    <location>
        <begin position="1"/>
        <end position="21"/>
    </location>
</feature>
<feature type="compositionally biased region" description="Polar residues" evidence="6">
    <location>
        <begin position="333"/>
        <end position="342"/>
    </location>
</feature>
<dbReference type="SMART" id="SM00980">
    <property type="entry name" value="THAP"/>
    <property type="match status" value="1"/>
</dbReference>
<feature type="region of interest" description="Disordered" evidence="6">
    <location>
        <begin position="305"/>
        <end position="356"/>
    </location>
</feature>
<keyword evidence="1" id="KW-0479">Metal-binding</keyword>
<dbReference type="Proteomes" id="UP000283509">
    <property type="component" value="Unassembled WGS sequence"/>
</dbReference>
<reference evidence="8 9" key="1">
    <citation type="submission" date="2018-04" db="EMBL/GenBank/DDBJ databases">
        <authorList>
            <person name="Zhang X."/>
            <person name="Yuan J."/>
            <person name="Li F."/>
            <person name="Xiang J."/>
        </authorList>
    </citation>
    <scope>NUCLEOTIDE SEQUENCE [LARGE SCALE GENOMIC DNA]</scope>
    <source>
        <tissue evidence="8">Muscle</tissue>
    </source>
</reference>
<dbReference type="GO" id="GO:0008270">
    <property type="term" value="F:zinc ion binding"/>
    <property type="evidence" value="ECO:0007669"/>
    <property type="project" value="UniProtKB-KW"/>
</dbReference>
<organism evidence="8 9">
    <name type="scientific">Penaeus vannamei</name>
    <name type="common">Whiteleg shrimp</name>
    <name type="synonym">Litopenaeus vannamei</name>
    <dbReference type="NCBI Taxonomy" id="6689"/>
    <lineage>
        <taxon>Eukaryota</taxon>
        <taxon>Metazoa</taxon>
        <taxon>Ecdysozoa</taxon>
        <taxon>Arthropoda</taxon>
        <taxon>Crustacea</taxon>
        <taxon>Multicrustacea</taxon>
        <taxon>Malacostraca</taxon>
        <taxon>Eumalacostraca</taxon>
        <taxon>Eucarida</taxon>
        <taxon>Decapoda</taxon>
        <taxon>Dendrobranchiata</taxon>
        <taxon>Penaeoidea</taxon>
        <taxon>Penaeidae</taxon>
        <taxon>Penaeus</taxon>
    </lineage>
</organism>
<dbReference type="EMBL" id="QCYY01002834">
    <property type="protein sequence ID" value="ROT67201.1"/>
    <property type="molecule type" value="Genomic_DNA"/>
</dbReference>
<dbReference type="InterPro" id="IPR006612">
    <property type="entry name" value="THAP_Znf"/>
</dbReference>
<gene>
    <name evidence="8" type="ORF">C7M84_014727</name>
</gene>
<protein>
    <recommendedName>
        <fullName evidence="7">THAP-type domain-containing protein</fullName>
    </recommendedName>
</protein>
<dbReference type="AlphaFoldDB" id="A0A3R7PD69"/>
<evidence type="ECO:0000313" key="9">
    <source>
        <dbReference type="Proteomes" id="UP000283509"/>
    </source>
</evidence>
<keyword evidence="9" id="KW-1185">Reference proteome</keyword>
<evidence type="ECO:0000259" key="7">
    <source>
        <dbReference type="PROSITE" id="PS50950"/>
    </source>
</evidence>
<dbReference type="Pfam" id="PF05485">
    <property type="entry name" value="THAP"/>
    <property type="match status" value="1"/>
</dbReference>
<evidence type="ECO:0000256" key="5">
    <source>
        <dbReference type="PROSITE-ProRule" id="PRU00309"/>
    </source>
</evidence>
<comment type="caution">
    <text evidence="8">The sequence shown here is derived from an EMBL/GenBank/DDBJ whole genome shotgun (WGS) entry which is preliminary data.</text>
</comment>
<evidence type="ECO:0000256" key="3">
    <source>
        <dbReference type="ARBA" id="ARBA00022833"/>
    </source>
</evidence>
<evidence type="ECO:0000256" key="6">
    <source>
        <dbReference type="SAM" id="MobiDB-lite"/>
    </source>
</evidence>
<keyword evidence="2 5" id="KW-0863">Zinc-finger</keyword>
<reference evidence="8 9" key="2">
    <citation type="submission" date="2019-01" db="EMBL/GenBank/DDBJ databases">
        <title>The decoding of complex shrimp genome reveals the adaptation for benthos swimmer, frequently molting mechanism and breeding impact on genome.</title>
        <authorList>
            <person name="Sun Y."/>
            <person name="Gao Y."/>
            <person name="Yu Y."/>
        </authorList>
    </citation>
    <scope>NUCLEOTIDE SEQUENCE [LARGE SCALE GENOMIC DNA]</scope>
    <source>
        <tissue evidence="8">Muscle</tissue>
    </source>
</reference>
<dbReference type="GO" id="GO:0003677">
    <property type="term" value="F:DNA binding"/>
    <property type="evidence" value="ECO:0007669"/>
    <property type="project" value="UniProtKB-UniRule"/>
</dbReference>
<feature type="compositionally biased region" description="Basic and acidic residues" evidence="6">
    <location>
        <begin position="8"/>
        <end position="21"/>
    </location>
</feature>
<accession>A0A3R7PD69</accession>
<sequence>MDNASAHHTKEGKRPESKILEIRNNEEINRPLYSHIAEQNIHLREASSSEVHRGNILAEAYVTPLSCPSKEPLPNTWITSGTRKNEEHMRRSVPVDPIQERLVENVLPCPVPQQRAEEHGQIPSISQLLSMSHGHGDLYMAMDSSTARDPFIPMTSDFMNPSGLGIQRAGYEFQMLESEHVPNERLVELQPFQERHVLGAGTEVLGMTCRTQDMRHYEVDGRSRGHYIGRELSQEGFLKVGHFMENRSDFASGVHEADKSEKLMTNVGSESLTDWATDASTNASIAQRVADCKKSNRMTGCIVERQSSKKVSDRQHMEWSQVRSDEIGEDSTYKFSEGNNRQDVSHEGTKGSESQIPVDSDVVKLISNVNSNPPSHSVGIEEGAALLETNSGLIVRKEEPKGVELDAQNTGPSSDGDELINDVGADVTFEESKELILENYEAKTKNACKSHKKVKGNTFVVETRSNMMPVNGPSMNGQRMMPGTWRKSKRKKKNFFYEKRKQNRRKECMVPGCFLRACSNRFVEFPEDLEKRKEWAEKTKLNEKFPDVDPLVPLPIRVGLCMGHFREDDFNVIPRGEGKVCSLKDGVDPSIFPWVENAASMKTGMDIFKGSKASREAKLLTRMKSELDNMLNPPSQSEFIIHTYQPRRKNIVPPLKISLRACVASAKKKKKKAAKAKKKHNRERKREKGYDVISNEDPLYDVKVENFENFDEDIMEREPSMEGHSLSSSTDQGAQVFSGLNHFLAPYFNGTSVNEHPSPDILGSVNVHLIATCVQAAISPMMARLEAFQETVESRMEQLEGRVSTRLEVLEEKVSICLEKLGQVVPNTRQRENLDAENIGALAPQEDPISTGTLEMSDLNACEGEPAAQPQLTEDPIQPLGDEDVAEADASPIASGSGFTDSSMHQMEMDLKPFAISEREYEMMEGEDLEVQMNNVP</sequence>
<name>A0A3R7PD69_PENVA</name>
<dbReference type="PROSITE" id="PS50950">
    <property type="entry name" value="ZF_THAP"/>
    <property type="match status" value="1"/>
</dbReference>
<feature type="domain" description="THAP-type" evidence="7">
    <location>
        <begin position="504"/>
        <end position="592"/>
    </location>
</feature>
<evidence type="ECO:0000313" key="8">
    <source>
        <dbReference type="EMBL" id="ROT67201.1"/>
    </source>
</evidence>
<dbReference type="SUPFAM" id="SSF57716">
    <property type="entry name" value="Glucocorticoid receptor-like (DNA-binding domain)"/>
    <property type="match status" value="1"/>
</dbReference>
<keyword evidence="3" id="KW-0862">Zinc</keyword>
<keyword evidence="4 5" id="KW-0238">DNA-binding</keyword>
<proteinExistence type="predicted"/>
<evidence type="ECO:0000256" key="4">
    <source>
        <dbReference type="ARBA" id="ARBA00023125"/>
    </source>
</evidence>
<dbReference type="OrthoDB" id="6345955at2759"/>
<feature type="compositionally biased region" description="Basic and acidic residues" evidence="6">
    <location>
        <begin position="306"/>
        <end position="317"/>
    </location>
</feature>